<keyword evidence="1" id="KW-0472">Membrane</keyword>
<name>A0A1A9I3D5_9BACT</name>
<dbReference type="Proteomes" id="UP000077667">
    <property type="component" value="Chromosome"/>
</dbReference>
<keyword evidence="1" id="KW-0812">Transmembrane</keyword>
<dbReference type="GO" id="GO:0016020">
    <property type="term" value="C:membrane"/>
    <property type="evidence" value="ECO:0007669"/>
    <property type="project" value="UniProtKB-SubCell"/>
</dbReference>
<organism evidence="2 3">
    <name type="scientific">Niabella ginsenosidivorans</name>
    <dbReference type="NCBI Taxonomy" id="1176587"/>
    <lineage>
        <taxon>Bacteria</taxon>
        <taxon>Pseudomonadati</taxon>
        <taxon>Bacteroidota</taxon>
        <taxon>Chitinophagia</taxon>
        <taxon>Chitinophagales</taxon>
        <taxon>Chitinophagaceae</taxon>
        <taxon>Niabella</taxon>
    </lineage>
</organism>
<dbReference type="KEGG" id="nia:A8C56_09755"/>
<dbReference type="EMBL" id="CP015772">
    <property type="protein sequence ID" value="ANH81230.1"/>
    <property type="molecule type" value="Genomic_DNA"/>
</dbReference>
<evidence type="ECO:0000313" key="3">
    <source>
        <dbReference type="Proteomes" id="UP000077667"/>
    </source>
</evidence>
<feature type="transmembrane region" description="Helical" evidence="1">
    <location>
        <begin position="6"/>
        <end position="25"/>
    </location>
</feature>
<gene>
    <name evidence="2" type="ORF">A8C56_09755</name>
</gene>
<evidence type="ECO:0000313" key="2">
    <source>
        <dbReference type="EMBL" id="ANH81230.1"/>
    </source>
</evidence>
<dbReference type="RefSeq" id="WP_067755131.1">
    <property type="nucleotide sequence ID" value="NZ_CP015772.1"/>
</dbReference>
<dbReference type="OrthoDB" id="4732370at2"/>
<evidence type="ECO:0000256" key="1">
    <source>
        <dbReference type="SAM" id="Phobius"/>
    </source>
</evidence>
<proteinExistence type="predicted"/>
<dbReference type="GO" id="GO:0030416">
    <property type="term" value="P:methylamine metabolic process"/>
    <property type="evidence" value="ECO:0007669"/>
    <property type="project" value="InterPro"/>
</dbReference>
<sequence length="129" mass="14399">MKDLKTIFFFLRLPVAVSLSGHGLVRIPKLAAFSNWMVTTMEKSVLPASLTLTFGYILPFLELLIGLALLIGFKVKYSIFAGLALMTLLILGSCSIENWNAIEAQLIHAAYLSGLLWYQLRYCNEEVKA</sequence>
<feature type="transmembrane region" description="Helical" evidence="1">
    <location>
        <begin position="45"/>
        <end position="71"/>
    </location>
</feature>
<dbReference type="AlphaFoldDB" id="A0A1A9I3D5"/>
<reference evidence="2 3" key="1">
    <citation type="submission" date="2016-05" db="EMBL/GenBank/DDBJ databases">
        <title>Niabella ginsenosidivorans BS26 whole genome sequencing.</title>
        <authorList>
            <person name="Im W.T."/>
            <person name="Siddiqi M.Z."/>
        </authorList>
    </citation>
    <scope>NUCLEOTIDE SEQUENCE [LARGE SCALE GENOMIC DNA]</scope>
    <source>
        <strain evidence="2 3">BS26</strain>
    </source>
</reference>
<keyword evidence="3" id="KW-1185">Reference proteome</keyword>
<keyword evidence="1" id="KW-1133">Transmembrane helix</keyword>
<protein>
    <submittedName>
        <fullName evidence="2">DoxX family protein</fullName>
    </submittedName>
</protein>
<dbReference type="STRING" id="1176587.A8C56_09755"/>
<accession>A0A1A9I3D5</accession>
<feature type="transmembrane region" description="Helical" evidence="1">
    <location>
        <begin position="77"/>
        <end position="96"/>
    </location>
</feature>